<evidence type="ECO:0000313" key="4">
    <source>
        <dbReference type="Proteomes" id="UP000060602"/>
    </source>
</evidence>
<feature type="transmembrane region" description="Helical" evidence="2">
    <location>
        <begin position="170"/>
        <end position="188"/>
    </location>
</feature>
<organism evidence="3 4">
    <name type="scientific">Alcaligenes xylosoxydans xylosoxydans</name>
    <name type="common">Achromobacter xylosoxidans</name>
    <dbReference type="NCBI Taxonomy" id="85698"/>
    <lineage>
        <taxon>Bacteria</taxon>
        <taxon>Pseudomonadati</taxon>
        <taxon>Pseudomonadota</taxon>
        <taxon>Betaproteobacteria</taxon>
        <taxon>Burkholderiales</taxon>
        <taxon>Alcaligenaceae</taxon>
        <taxon>Achromobacter</taxon>
    </lineage>
</organism>
<feature type="region of interest" description="Disordered" evidence="1">
    <location>
        <begin position="1"/>
        <end position="31"/>
    </location>
</feature>
<keyword evidence="2" id="KW-0812">Transmembrane</keyword>
<proteinExistence type="predicted"/>
<accession>A0A0X8NUY6</accession>
<sequence>MTEPSKTWRSTTTTRSWSTSSSTSDDPQEAFSTLRGVRHDTQANVCEQWRYVGGDGDGRFEVEIKDGAVTVNGRRYDSMDEVPRADRDRIEAVRNGLDNSGLWDVLRQAGVDIGGLAGSDTRHAAGKPEFIMETDIPDVRGAASAHDAPTPAAQAMDAPAPGAVPRNGGGLRRIVLVVVGLGLAWWILRLTGAV</sequence>
<name>A0A0X8NUY6_ALCXX</name>
<evidence type="ECO:0000256" key="2">
    <source>
        <dbReference type="SAM" id="Phobius"/>
    </source>
</evidence>
<evidence type="ECO:0000256" key="1">
    <source>
        <dbReference type="SAM" id="MobiDB-lite"/>
    </source>
</evidence>
<dbReference type="Proteomes" id="UP000060602">
    <property type="component" value="Chromosome"/>
</dbReference>
<dbReference type="EMBL" id="CP014060">
    <property type="protein sequence ID" value="AMG34839.1"/>
    <property type="molecule type" value="Genomic_DNA"/>
</dbReference>
<reference evidence="4" key="1">
    <citation type="submission" date="2015-12" db="EMBL/GenBank/DDBJ databases">
        <title>FDA dAtabase for Regulatory Grade micrObial Sequences (FDA-ARGOS): Supporting development and validation of Infectious Disease Dx tests.</title>
        <authorList>
            <person name="Case J."/>
            <person name="Tallon L."/>
            <person name="Sadzewicz L."/>
            <person name="Sengamalay N."/>
            <person name="Ott S."/>
            <person name="Godinez A."/>
            <person name="Nagaraj S."/>
            <person name="Nadendla S."/>
            <person name="Sichtig H."/>
        </authorList>
    </citation>
    <scope>NUCLEOTIDE SEQUENCE [LARGE SCALE GENOMIC DNA]</scope>
    <source>
        <strain evidence="4">FDAARGOS_147</strain>
    </source>
</reference>
<keyword evidence="2" id="KW-1133">Transmembrane helix</keyword>
<evidence type="ECO:0000313" key="3">
    <source>
        <dbReference type="EMBL" id="AMG34839.1"/>
    </source>
</evidence>
<gene>
    <name evidence="3" type="ORF">AL504_01430</name>
</gene>
<dbReference type="AlphaFoldDB" id="A0A0X8NUY6"/>
<feature type="compositionally biased region" description="Low complexity" evidence="1">
    <location>
        <begin position="7"/>
        <end position="24"/>
    </location>
</feature>
<keyword evidence="2" id="KW-0472">Membrane</keyword>
<protein>
    <submittedName>
        <fullName evidence="3">Uncharacterized protein</fullName>
    </submittedName>
</protein>
<dbReference type="RefSeq" id="WP_061070930.1">
    <property type="nucleotide sequence ID" value="NZ_CP014060.2"/>
</dbReference>